<dbReference type="GO" id="GO:0016740">
    <property type="term" value="F:transferase activity"/>
    <property type="evidence" value="ECO:0007669"/>
    <property type="project" value="UniProtKB-KW"/>
</dbReference>
<dbReference type="Proteomes" id="UP000199315">
    <property type="component" value="Unassembled WGS sequence"/>
</dbReference>
<reference evidence="2 3" key="1">
    <citation type="submission" date="2016-09" db="EMBL/GenBank/DDBJ databases">
        <authorList>
            <person name="Capua I."/>
            <person name="De Benedictis P."/>
            <person name="Joannis T."/>
            <person name="Lombin L.H."/>
            <person name="Cattoli G."/>
        </authorList>
    </citation>
    <scope>NUCLEOTIDE SEQUENCE [LARGE SCALE GENOMIC DNA]</scope>
    <source>
        <strain evidence="2 3">GluBS11</strain>
    </source>
</reference>
<dbReference type="Gene3D" id="3.90.550.10">
    <property type="entry name" value="Spore Coat Polysaccharide Biosynthesis Protein SpsA, Chain A"/>
    <property type="match status" value="1"/>
</dbReference>
<dbReference type="InterPro" id="IPR001173">
    <property type="entry name" value="Glyco_trans_2-like"/>
</dbReference>
<evidence type="ECO:0000313" key="3">
    <source>
        <dbReference type="Proteomes" id="UP000199315"/>
    </source>
</evidence>
<accession>A0A1D3TQA0</accession>
<organism evidence="2 3">
    <name type="scientific">Anaerobium acetethylicum</name>
    <dbReference type="NCBI Taxonomy" id="1619234"/>
    <lineage>
        <taxon>Bacteria</taxon>
        <taxon>Bacillati</taxon>
        <taxon>Bacillota</taxon>
        <taxon>Clostridia</taxon>
        <taxon>Lachnospirales</taxon>
        <taxon>Lachnospiraceae</taxon>
        <taxon>Anaerobium</taxon>
    </lineage>
</organism>
<dbReference type="AlphaFoldDB" id="A0A1D3TQA0"/>
<dbReference type="OrthoDB" id="9810303at2"/>
<sequence length="240" mass="27421">MNILIIIPAYNEEGNIVRVVENLKSNYSDYDYIVVNDGSKDNTSKICHNNNYNIIDLPVNLGLAGAFQTGLKYAYLKGYDYAIQFDADGQHRAEFIKTMYGEIKKGYDIVIGSRFLDEKKPKSLRMLGSNMISKAIKMTTGVRIQDPTSGMRMLNRNLIREFAVNLNYGPEPDTISYLIKQGVKVSEVQVSMDERIEGESYLTFSRSMKYMLRMIISIVFIQNVRRRDKRFVSESGGQSK</sequence>
<keyword evidence="2" id="KW-0808">Transferase</keyword>
<dbReference type="RefSeq" id="WP_091230313.1">
    <property type="nucleotide sequence ID" value="NZ_FMKA01000002.1"/>
</dbReference>
<proteinExistence type="predicted"/>
<evidence type="ECO:0000259" key="1">
    <source>
        <dbReference type="Pfam" id="PF00535"/>
    </source>
</evidence>
<feature type="domain" description="Glycosyltransferase 2-like" evidence="1">
    <location>
        <begin position="5"/>
        <end position="161"/>
    </location>
</feature>
<dbReference type="InterPro" id="IPR050256">
    <property type="entry name" value="Glycosyltransferase_2"/>
</dbReference>
<dbReference type="PANTHER" id="PTHR48090:SF7">
    <property type="entry name" value="RFBJ PROTEIN"/>
    <property type="match status" value="1"/>
</dbReference>
<dbReference type="EMBL" id="FMKA01000002">
    <property type="protein sequence ID" value="SCP95720.1"/>
    <property type="molecule type" value="Genomic_DNA"/>
</dbReference>
<name>A0A1D3TQA0_9FIRM</name>
<dbReference type="InterPro" id="IPR029044">
    <property type="entry name" value="Nucleotide-diphossugar_trans"/>
</dbReference>
<dbReference type="STRING" id="1619234.SAMN05421730_1002147"/>
<dbReference type="CDD" id="cd04179">
    <property type="entry name" value="DPM_DPG-synthase_like"/>
    <property type="match status" value="1"/>
</dbReference>
<dbReference type="Pfam" id="PF00535">
    <property type="entry name" value="Glycos_transf_2"/>
    <property type="match status" value="1"/>
</dbReference>
<evidence type="ECO:0000313" key="2">
    <source>
        <dbReference type="EMBL" id="SCP95720.1"/>
    </source>
</evidence>
<dbReference type="PANTHER" id="PTHR48090">
    <property type="entry name" value="UNDECAPRENYL-PHOSPHATE 4-DEOXY-4-FORMAMIDO-L-ARABINOSE TRANSFERASE-RELATED"/>
    <property type="match status" value="1"/>
</dbReference>
<gene>
    <name evidence="2" type="ORF">SAMN05421730_1002147</name>
</gene>
<dbReference type="SUPFAM" id="SSF53448">
    <property type="entry name" value="Nucleotide-diphospho-sugar transferases"/>
    <property type="match status" value="1"/>
</dbReference>
<protein>
    <submittedName>
        <fullName evidence="2">Glycosyltransferase involved in cell wall bisynthesis</fullName>
    </submittedName>
</protein>
<keyword evidence="3" id="KW-1185">Reference proteome</keyword>